<dbReference type="InterPro" id="IPR023401">
    <property type="entry name" value="ODC_N"/>
</dbReference>
<dbReference type="Proteomes" id="UP001378960">
    <property type="component" value="Unassembled WGS sequence"/>
</dbReference>
<comment type="caution">
    <text evidence="2">The sequence shown here is derived from an EMBL/GenBank/DDBJ whole genome shotgun (WGS) entry which is preliminary data.</text>
</comment>
<dbReference type="PANTHER" id="PTHR13812">
    <property type="entry name" value="KETIMINE REDUCTASE MU-CRYSTALLIN"/>
    <property type="match status" value="1"/>
</dbReference>
<dbReference type="Gene3D" id="3.40.50.720">
    <property type="entry name" value="NAD(P)-binding Rossmann-like Domain"/>
    <property type="match status" value="1"/>
</dbReference>
<evidence type="ECO:0008006" key="4">
    <source>
        <dbReference type="Google" id="ProtNLM"/>
    </source>
</evidence>
<gene>
    <name evidence="2" type="ORF">DAPK24_011810</name>
</gene>
<keyword evidence="3" id="KW-1185">Reference proteome</keyword>
<sequence length="341" mass="37949">MLVINEKTVTKIFAGLSPKGVLKYQESLIKGLLEYQSDNSIIPPRIVSTTPYCTHLFMASTGSRVGMKAITGSKEGFKGITTILDKNNGYPLGIINCTTLTAFRTALCNTLPLVKYYPINETYSNNETLIAFGVGDQAIWHIRLSLILYPKRFKTVIISNRTVSKAEKLCESFRIEYPNVEFKSLGLYSGENDDPLLEHFKTATVVFTCIPTSVPTVSIDLINKCEKSCFIGAIGSYKPHMTEIDGEVLFKHVIDKGGKIIVDSKEHCLHEAGEFIINKVQEDKLIDIATLYSDESSIKELRKQKIVISKLVGLCIMDVWVGSECLESAKRDGLGIEIEDF</sequence>
<dbReference type="EMBL" id="BTGB01000001">
    <property type="protein sequence ID" value="GMM44606.1"/>
    <property type="molecule type" value="Genomic_DNA"/>
</dbReference>
<accession>A0AAV5R1V3</accession>
<dbReference type="InterPro" id="IPR036291">
    <property type="entry name" value="NAD(P)-bd_dom_sf"/>
</dbReference>
<dbReference type="Gene3D" id="3.30.1780.10">
    <property type="entry name" value="ornithine cyclodeaminase, domain 1"/>
    <property type="match status" value="1"/>
</dbReference>
<dbReference type="PANTHER" id="PTHR13812:SF19">
    <property type="entry name" value="KETIMINE REDUCTASE MU-CRYSTALLIN"/>
    <property type="match status" value="1"/>
</dbReference>
<evidence type="ECO:0000256" key="1">
    <source>
        <dbReference type="ARBA" id="ARBA00008903"/>
    </source>
</evidence>
<dbReference type="AlphaFoldDB" id="A0AAV5R1V3"/>
<dbReference type="GO" id="GO:0005737">
    <property type="term" value="C:cytoplasm"/>
    <property type="evidence" value="ECO:0007669"/>
    <property type="project" value="TreeGrafter"/>
</dbReference>
<evidence type="ECO:0000313" key="3">
    <source>
        <dbReference type="Proteomes" id="UP001378960"/>
    </source>
</evidence>
<protein>
    <recommendedName>
        <fullName evidence="4">Ornithine cyclodeaminase</fullName>
    </recommendedName>
</protein>
<evidence type="ECO:0000313" key="2">
    <source>
        <dbReference type="EMBL" id="GMM44606.1"/>
    </source>
</evidence>
<proteinExistence type="inferred from homology"/>
<dbReference type="Pfam" id="PF02423">
    <property type="entry name" value="OCD_Mu_crystall"/>
    <property type="match status" value="1"/>
</dbReference>
<reference evidence="2 3" key="1">
    <citation type="journal article" date="2023" name="Elife">
        <title>Identification of key yeast species and microbe-microbe interactions impacting larval growth of Drosophila in the wild.</title>
        <authorList>
            <person name="Mure A."/>
            <person name="Sugiura Y."/>
            <person name="Maeda R."/>
            <person name="Honda K."/>
            <person name="Sakurai N."/>
            <person name="Takahashi Y."/>
            <person name="Watada M."/>
            <person name="Katoh T."/>
            <person name="Gotoh A."/>
            <person name="Gotoh Y."/>
            <person name="Taniguchi I."/>
            <person name="Nakamura K."/>
            <person name="Hayashi T."/>
            <person name="Katayama T."/>
            <person name="Uemura T."/>
            <person name="Hattori Y."/>
        </authorList>
    </citation>
    <scope>NUCLEOTIDE SEQUENCE [LARGE SCALE GENOMIC DNA]</scope>
    <source>
        <strain evidence="2 3">PK-24</strain>
    </source>
</reference>
<dbReference type="SUPFAM" id="SSF51735">
    <property type="entry name" value="NAD(P)-binding Rossmann-fold domains"/>
    <property type="match status" value="1"/>
</dbReference>
<name>A0AAV5R1V3_PICKL</name>
<dbReference type="InterPro" id="IPR003462">
    <property type="entry name" value="ODC_Mu_crystall"/>
</dbReference>
<organism evidence="2 3">
    <name type="scientific">Pichia kluyveri</name>
    <name type="common">Yeast</name>
    <dbReference type="NCBI Taxonomy" id="36015"/>
    <lineage>
        <taxon>Eukaryota</taxon>
        <taxon>Fungi</taxon>
        <taxon>Dikarya</taxon>
        <taxon>Ascomycota</taxon>
        <taxon>Saccharomycotina</taxon>
        <taxon>Pichiomycetes</taxon>
        <taxon>Pichiales</taxon>
        <taxon>Pichiaceae</taxon>
        <taxon>Pichia</taxon>
    </lineage>
</organism>
<comment type="similarity">
    <text evidence="1">Belongs to the ornithine cyclodeaminase/mu-crystallin family.</text>
</comment>